<evidence type="ECO:0000256" key="7">
    <source>
        <dbReference type="ARBA" id="ARBA00022741"/>
    </source>
</evidence>
<keyword evidence="4" id="KW-0444">Lipid biosynthesis</keyword>
<feature type="transmembrane region" description="Helical" evidence="15">
    <location>
        <begin position="36"/>
        <end position="53"/>
    </location>
</feature>
<evidence type="ECO:0000256" key="8">
    <source>
        <dbReference type="ARBA" id="ARBA00022777"/>
    </source>
</evidence>
<evidence type="ECO:0000256" key="14">
    <source>
        <dbReference type="ARBA" id="ARBA00023264"/>
    </source>
</evidence>
<dbReference type="GO" id="GO:0036433">
    <property type="term" value="F:di-trans, poly-cis-undecaprenol kinase activity"/>
    <property type="evidence" value="ECO:0007669"/>
    <property type="project" value="UniProtKB-EC"/>
</dbReference>
<keyword evidence="13" id="KW-0594">Phospholipid biosynthesis</keyword>
<comment type="subcellular location">
    <subcellularLocation>
        <location evidence="1">Cell membrane</location>
        <topology evidence="1">Multi-pass membrane protein</topology>
    </subcellularLocation>
</comment>
<evidence type="ECO:0000256" key="1">
    <source>
        <dbReference type="ARBA" id="ARBA00004651"/>
    </source>
</evidence>
<dbReference type="InterPro" id="IPR033717">
    <property type="entry name" value="UDPK"/>
</dbReference>
<keyword evidence="12 15" id="KW-0472">Membrane</keyword>
<dbReference type="Pfam" id="PF01219">
    <property type="entry name" value="DAGK_prokar"/>
    <property type="match status" value="1"/>
</dbReference>
<dbReference type="InterPro" id="IPR036945">
    <property type="entry name" value="DAGK_sf"/>
</dbReference>
<sequence length="130" mass="14638">MGWGEKRKRKGFRRLLHSFVYAFQGLYYVLRHEQNMQIHLGVSLLIIVFGLMVELSPLRWAILMIVIGGVIALEMVNTAIERIVDLVSSDFHPLAGIAKDVAASAVLIFSMIAVVVGIIIFFEPLLQWIS</sequence>
<keyword evidence="11" id="KW-0443">Lipid metabolism</keyword>
<evidence type="ECO:0000256" key="6">
    <source>
        <dbReference type="ARBA" id="ARBA00022692"/>
    </source>
</evidence>
<feature type="transmembrane region" description="Helical" evidence="15">
    <location>
        <begin position="100"/>
        <end position="122"/>
    </location>
</feature>
<dbReference type="CDD" id="cd14265">
    <property type="entry name" value="UDPK_IM_like"/>
    <property type="match status" value="1"/>
</dbReference>
<dbReference type="Proteomes" id="UP000741863">
    <property type="component" value="Unassembled WGS sequence"/>
</dbReference>
<dbReference type="PANTHER" id="PTHR34299:SF1">
    <property type="entry name" value="DIACYLGLYCEROL KINASE"/>
    <property type="match status" value="1"/>
</dbReference>
<accession>A0ABS2PEA5</accession>
<evidence type="ECO:0000256" key="12">
    <source>
        <dbReference type="ARBA" id="ARBA00023136"/>
    </source>
</evidence>
<feature type="transmembrane region" description="Helical" evidence="15">
    <location>
        <begin position="60"/>
        <end position="80"/>
    </location>
</feature>
<evidence type="ECO:0000256" key="9">
    <source>
        <dbReference type="ARBA" id="ARBA00022840"/>
    </source>
</evidence>
<evidence type="ECO:0000256" key="5">
    <source>
        <dbReference type="ARBA" id="ARBA00022679"/>
    </source>
</evidence>
<reference evidence="16 17" key="1">
    <citation type="submission" date="2021-01" db="EMBL/GenBank/DDBJ databases">
        <title>Genomic Encyclopedia of Type Strains, Phase IV (KMG-IV): sequencing the most valuable type-strain genomes for metagenomic binning, comparative biology and taxonomic classification.</title>
        <authorList>
            <person name="Goeker M."/>
        </authorList>
    </citation>
    <scope>NUCLEOTIDE SEQUENCE [LARGE SCALE GENOMIC DNA]</scope>
    <source>
        <strain evidence="16 17">DSM 25540</strain>
    </source>
</reference>
<keyword evidence="9" id="KW-0067">ATP-binding</keyword>
<comment type="similarity">
    <text evidence="2">Belongs to the bacterial diacylglycerol kinase family.</text>
</comment>
<name>A0ABS2PEA5_9BACL</name>
<evidence type="ECO:0000256" key="11">
    <source>
        <dbReference type="ARBA" id="ARBA00023098"/>
    </source>
</evidence>
<keyword evidence="3" id="KW-1003">Cell membrane</keyword>
<evidence type="ECO:0000256" key="3">
    <source>
        <dbReference type="ARBA" id="ARBA00022475"/>
    </source>
</evidence>
<gene>
    <name evidence="16" type="ORF">JOD17_002849</name>
</gene>
<evidence type="ECO:0000256" key="4">
    <source>
        <dbReference type="ARBA" id="ARBA00022516"/>
    </source>
</evidence>
<dbReference type="RefSeq" id="WP_204698462.1">
    <property type="nucleotide sequence ID" value="NZ_JAFBEC010000008.1"/>
</dbReference>
<proteinExistence type="inferred from homology"/>
<dbReference type="EMBL" id="JAFBEC010000008">
    <property type="protein sequence ID" value="MBM7633753.1"/>
    <property type="molecule type" value="Genomic_DNA"/>
</dbReference>
<keyword evidence="14" id="KW-1208">Phospholipid metabolism</keyword>
<evidence type="ECO:0000256" key="13">
    <source>
        <dbReference type="ARBA" id="ARBA00023209"/>
    </source>
</evidence>
<evidence type="ECO:0000256" key="10">
    <source>
        <dbReference type="ARBA" id="ARBA00022989"/>
    </source>
</evidence>
<dbReference type="Gene3D" id="1.10.287.3610">
    <property type="match status" value="1"/>
</dbReference>
<dbReference type="PANTHER" id="PTHR34299">
    <property type="entry name" value="DIACYLGLYCEROL KINASE"/>
    <property type="match status" value="1"/>
</dbReference>
<evidence type="ECO:0000256" key="2">
    <source>
        <dbReference type="ARBA" id="ARBA00005967"/>
    </source>
</evidence>
<keyword evidence="17" id="KW-1185">Reference proteome</keyword>
<keyword evidence="10 15" id="KW-1133">Transmembrane helix</keyword>
<dbReference type="PROSITE" id="PS01069">
    <property type="entry name" value="DAGK_PROKAR"/>
    <property type="match status" value="1"/>
</dbReference>
<keyword evidence="5 16" id="KW-0808">Transferase</keyword>
<comment type="caution">
    <text evidence="16">The sequence shown here is derived from an EMBL/GenBank/DDBJ whole genome shotgun (WGS) entry which is preliminary data.</text>
</comment>
<keyword evidence="8 16" id="KW-0418">Kinase</keyword>
<keyword evidence="7" id="KW-0547">Nucleotide-binding</keyword>
<protein>
    <submittedName>
        <fullName evidence="16">Undecaprenol kinase</fullName>
        <ecNumber evidence="16">2.7.1.66</ecNumber>
    </submittedName>
</protein>
<dbReference type="InterPro" id="IPR000829">
    <property type="entry name" value="DAGK"/>
</dbReference>
<evidence type="ECO:0000313" key="17">
    <source>
        <dbReference type="Proteomes" id="UP000741863"/>
    </source>
</evidence>
<dbReference type="EC" id="2.7.1.66" evidence="16"/>
<evidence type="ECO:0000313" key="16">
    <source>
        <dbReference type="EMBL" id="MBM7633753.1"/>
    </source>
</evidence>
<organism evidence="16 17">
    <name type="scientific">Geomicrobium sediminis</name>
    <dbReference type="NCBI Taxonomy" id="1347788"/>
    <lineage>
        <taxon>Bacteria</taxon>
        <taxon>Bacillati</taxon>
        <taxon>Bacillota</taxon>
        <taxon>Bacilli</taxon>
        <taxon>Bacillales</taxon>
        <taxon>Geomicrobium</taxon>
    </lineage>
</organism>
<evidence type="ECO:0000256" key="15">
    <source>
        <dbReference type="SAM" id="Phobius"/>
    </source>
</evidence>
<keyword evidence="6 15" id="KW-0812">Transmembrane</keyword>